<evidence type="ECO:0000259" key="2">
    <source>
        <dbReference type="Pfam" id="PF00582"/>
    </source>
</evidence>
<protein>
    <submittedName>
        <fullName evidence="3">Universal stress protein</fullName>
    </submittedName>
</protein>
<dbReference type="InterPro" id="IPR014729">
    <property type="entry name" value="Rossmann-like_a/b/a_fold"/>
</dbReference>
<organism evidence="3 4">
    <name type="scientific">Malikia granosa</name>
    <dbReference type="NCBI Taxonomy" id="263067"/>
    <lineage>
        <taxon>Bacteria</taxon>
        <taxon>Pseudomonadati</taxon>
        <taxon>Pseudomonadota</taxon>
        <taxon>Betaproteobacteria</taxon>
        <taxon>Burkholderiales</taxon>
        <taxon>Comamonadaceae</taxon>
        <taxon>Malikia</taxon>
    </lineage>
</organism>
<dbReference type="AlphaFoldDB" id="A0A2S9K7V0"/>
<dbReference type="InterPro" id="IPR006016">
    <property type="entry name" value="UspA"/>
</dbReference>
<dbReference type="OrthoDB" id="5295044at2"/>
<evidence type="ECO:0000313" key="4">
    <source>
        <dbReference type="Proteomes" id="UP000238589"/>
    </source>
</evidence>
<dbReference type="RefSeq" id="WP_105747376.1">
    <property type="nucleotide sequence ID" value="NZ_PVLQ01000012.1"/>
</dbReference>
<comment type="similarity">
    <text evidence="1">Belongs to the universal stress protein A family.</text>
</comment>
<dbReference type="PRINTS" id="PR01438">
    <property type="entry name" value="UNVRSLSTRESS"/>
</dbReference>
<keyword evidence="4" id="KW-1185">Reference proteome</keyword>
<accession>A0A2S9K7V0</accession>
<gene>
    <name evidence="3" type="ORF">C6P64_04465</name>
</gene>
<dbReference type="SUPFAM" id="SSF52402">
    <property type="entry name" value="Adenine nucleotide alpha hydrolases-like"/>
    <property type="match status" value="1"/>
</dbReference>
<comment type="caution">
    <text evidence="3">The sequence shown here is derived from an EMBL/GenBank/DDBJ whole genome shotgun (WGS) entry which is preliminary data.</text>
</comment>
<dbReference type="Pfam" id="PF00582">
    <property type="entry name" value="Usp"/>
    <property type="match status" value="1"/>
</dbReference>
<evidence type="ECO:0000313" key="3">
    <source>
        <dbReference type="EMBL" id="PRD66536.1"/>
    </source>
</evidence>
<dbReference type="InterPro" id="IPR006015">
    <property type="entry name" value="Universal_stress_UspA"/>
</dbReference>
<feature type="domain" description="UspA" evidence="2">
    <location>
        <begin position="1"/>
        <end position="146"/>
    </location>
</feature>
<dbReference type="PANTHER" id="PTHR46268">
    <property type="entry name" value="STRESS RESPONSE PROTEIN NHAX"/>
    <property type="match status" value="1"/>
</dbReference>
<dbReference type="CDD" id="cd00293">
    <property type="entry name" value="USP-like"/>
    <property type="match status" value="1"/>
</dbReference>
<proteinExistence type="inferred from homology"/>
<reference evidence="3 4" key="1">
    <citation type="submission" date="2018-03" db="EMBL/GenBank/DDBJ databases">
        <title>Comparative genomics illustrates the genes involved in a hyperalkaliphilic mechanisms of Serpentinomonas isolated from highly-alkaline calcium-rich serpentinized springs.</title>
        <authorList>
            <person name="Suzuki S."/>
            <person name="Ishii S."/>
            <person name="Walworth N."/>
            <person name="Bird L."/>
            <person name="Kuenen J.G."/>
            <person name="Nealson K.H."/>
        </authorList>
    </citation>
    <scope>NUCLEOTIDE SEQUENCE [LARGE SCALE GENOMIC DNA]</scope>
    <source>
        <strain evidence="3 4">P1</strain>
    </source>
</reference>
<dbReference type="PANTHER" id="PTHR46268:SF15">
    <property type="entry name" value="UNIVERSAL STRESS PROTEIN HP_0031"/>
    <property type="match status" value="1"/>
</dbReference>
<dbReference type="EMBL" id="PVLQ01000012">
    <property type="protein sequence ID" value="PRD66536.1"/>
    <property type="molecule type" value="Genomic_DNA"/>
</dbReference>
<sequence>MYQHLFVPVDGSELSQRAIDGSIALAKQLGARITGFVAEPELALSETSHNPQLFAQHIQEHDARNEAHAKTLLGRFEASCAAAGVPFQGQHATNSNVDDAIIDEADKAGCDMIVMVTHGRGPVGEFLFGSHTKKIIARSKLPVFVLH</sequence>
<dbReference type="Proteomes" id="UP000238589">
    <property type="component" value="Unassembled WGS sequence"/>
</dbReference>
<evidence type="ECO:0000256" key="1">
    <source>
        <dbReference type="ARBA" id="ARBA00008791"/>
    </source>
</evidence>
<dbReference type="Gene3D" id="3.40.50.620">
    <property type="entry name" value="HUPs"/>
    <property type="match status" value="1"/>
</dbReference>
<name>A0A2S9K7V0_9BURK</name>